<evidence type="ECO:0000256" key="5">
    <source>
        <dbReference type="ARBA" id="ARBA00022490"/>
    </source>
</evidence>
<dbReference type="NCBIfam" id="TIGR00674">
    <property type="entry name" value="dapA"/>
    <property type="match status" value="1"/>
</dbReference>
<comment type="function">
    <text evidence="1">Catalyzes the condensation of (S)-aspartate-beta-semialdehyde [(S)-ASA] and pyruvate to 4-hydroxy-tetrahydrodipicolinate (HTPA).</text>
</comment>
<dbReference type="SUPFAM" id="SSF51569">
    <property type="entry name" value="Aldolase"/>
    <property type="match status" value="1"/>
</dbReference>
<accession>A0A810QFW5</accession>
<dbReference type="UniPathway" id="UPA00034">
    <property type="reaction ID" value="UER00017"/>
</dbReference>
<keyword evidence="7" id="KW-0220">Diaminopimelate biosynthesis</keyword>
<evidence type="ECO:0000256" key="2">
    <source>
        <dbReference type="ARBA" id="ARBA00005120"/>
    </source>
</evidence>
<keyword evidence="6" id="KW-0028">Amino-acid biosynthesis</keyword>
<evidence type="ECO:0000256" key="4">
    <source>
        <dbReference type="ARBA" id="ARBA00012086"/>
    </source>
</evidence>
<dbReference type="InterPro" id="IPR002220">
    <property type="entry name" value="DapA-like"/>
</dbReference>
<dbReference type="SMART" id="SM01130">
    <property type="entry name" value="DHDPS"/>
    <property type="match status" value="1"/>
</dbReference>
<keyword evidence="17" id="KW-1185">Reference proteome</keyword>
<evidence type="ECO:0000256" key="14">
    <source>
        <dbReference type="PIRSR" id="PIRSR001365-1"/>
    </source>
</evidence>
<dbReference type="PANTHER" id="PTHR12128">
    <property type="entry name" value="DIHYDRODIPICOLINATE SYNTHASE"/>
    <property type="match status" value="1"/>
</dbReference>
<dbReference type="InterPro" id="IPR005263">
    <property type="entry name" value="DapA"/>
</dbReference>
<keyword evidence="5" id="KW-0963">Cytoplasm</keyword>
<feature type="active site" description="Schiff-base intermediate with substrate" evidence="14">
    <location>
        <position position="165"/>
    </location>
</feature>
<evidence type="ECO:0000256" key="6">
    <source>
        <dbReference type="ARBA" id="ARBA00022605"/>
    </source>
</evidence>
<evidence type="ECO:0000256" key="9">
    <source>
        <dbReference type="ARBA" id="ARBA00023239"/>
    </source>
</evidence>
<evidence type="ECO:0000256" key="7">
    <source>
        <dbReference type="ARBA" id="ARBA00022915"/>
    </source>
</evidence>
<dbReference type="RefSeq" id="WP_213543378.1">
    <property type="nucleotide sequence ID" value="NZ_AP023420.1"/>
</dbReference>
<evidence type="ECO:0000256" key="8">
    <source>
        <dbReference type="ARBA" id="ARBA00023154"/>
    </source>
</evidence>
<evidence type="ECO:0000256" key="1">
    <source>
        <dbReference type="ARBA" id="ARBA00003294"/>
    </source>
</evidence>
<dbReference type="AlphaFoldDB" id="A0A810QFW5"/>
<dbReference type="InterPro" id="IPR013785">
    <property type="entry name" value="Aldolase_TIM"/>
</dbReference>
<reference evidence="16" key="1">
    <citation type="submission" date="2020-09" db="EMBL/GenBank/DDBJ databases">
        <title>New species isolated from human feces.</title>
        <authorList>
            <person name="Kitahara M."/>
            <person name="Shigeno Y."/>
            <person name="Shime M."/>
            <person name="Matsumoto Y."/>
            <person name="Nakamura S."/>
            <person name="Motooka D."/>
            <person name="Fukuoka S."/>
            <person name="Nishikawa H."/>
            <person name="Benno Y."/>
        </authorList>
    </citation>
    <scope>NUCLEOTIDE SEQUENCE</scope>
    <source>
        <strain evidence="16">MM59</strain>
    </source>
</reference>
<evidence type="ECO:0000313" key="17">
    <source>
        <dbReference type="Proteomes" id="UP000679848"/>
    </source>
</evidence>
<organism evidence="16 17">
    <name type="scientific">Pusillibacter faecalis</name>
    <dbReference type="NCBI Taxonomy" id="2714358"/>
    <lineage>
        <taxon>Bacteria</taxon>
        <taxon>Bacillati</taxon>
        <taxon>Bacillota</taxon>
        <taxon>Clostridia</taxon>
        <taxon>Eubacteriales</taxon>
        <taxon>Oscillospiraceae</taxon>
        <taxon>Pusillibacter</taxon>
    </lineage>
</organism>
<evidence type="ECO:0000256" key="13">
    <source>
        <dbReference type="PIRNR" id="PIRNR001365"/>
    </source>
</evidence>
<dbReference type="PRINTS" id="PR00146">
    <property type="entry name" value="DHPICSNTHASE"/>
</dbReference>
<evidence type="ECO:0000256" key="11">
    <source>
        <dbReference type="ARBA" id="ARBA00047836"/>
    </source>
</evidence>
<evidence type="ECO:0000256" key="10">
    <source>
        <dbReference type="ARBA" id="ARBA00023270"/>
    </source>
</evidence>
<keyword evidence="8" id="KW-0457">Lysine biosynthesis</keyword>
<comment type="similarity">
    <text evidence="3 13">Belongs to the DapA family.</text>
</comment>
<sequence length="299" mass="33164">MSGKAPKGLFVPLVTPFHADENIDYEGYKRVIDYVIEGGMDGVLVGGTTGEYHMMSVEERKELIKKGCEIVGGRVHVMAGTGMNTAKATIELTNYAAECGAEYALVLPPYYHQTTEEGIYEFFREIAAGSKIGIVIYHTPGATNVELSVPLIRRLAQIENIVAVKETIDETHTSQTYMHTKDIPGFCVMEANEPLLLPSYAIGIDAAFSIIFNLLPREMRELYDLIFQKNDLAAARALNEKLSPIFDLMEEEPYPGPVKAGLDAIGMPGGIVRKPLTQPSDEMRRKMREELKKLGYDVK</sequence>
<proteinExistence type="inferred from homology"/>
<evidence type="ECO:0000256" key="15">
    <source>
        <dbReference type="PIRSR" id="PIRSR001365-2"/>
    </source>
</evidence>
<dbReference type="KEGG" id="pfaa:MM59RIKEN_24160"/>
<evidence type="ECO:0000313" key="16">
    <source>
        <dbReference type="EMBL" id="BCK85097.1"/>
    </source>
</evidence>
<dbReference type="Pfam" id="PF00701">
    <property type="entry name" value="DHDPS"/>
    <property type="match status" value="1"/>
</dbReference>
<dbReference type="EC" id="4.3.3.7" evidence="4 12"/>
<keyword evidence="10" id="KW-0704">Schiff base</keyword>
<dbReference type="GO" id="GO:0019877">
    <property type="term" value="P:diaminopimelate biosynthetic process"/>
    <property type="evidence" value="ECO:0007669"/>
    <property type="project" value="UniProtKB-KW"/>
</dbReference>
<dbReference type="GO" id="GO:0009089">
    <property type="term" value="P:lysine biosynthetic process via diaminopimelate"/>
    <property type="evidence" value="ECO:0007669"/>
    <property type="project" value="UniProtKB-UniRule"/>
</dbReference>
<dbReference type="PANTHER" id="PTHR12128:SF66">
    <property type="entry name" value="4-HYDROXY-2-OXOGLUTARATE ALDOLASE, MITOCHONDRIAL"/>
    <property type="match status" value="1"/>
</dbReference>
<comment type="pathway">
    <text evidence="2">Amino-acid biosynthesis; L-lysine biosynthesis via DAP pathway; (S)-tetrahydrodipicolinate from L-aspartate: step 3/4.</text>
</comment>
<comment type="catalytic activity">
    <reaction evidence="11">
        <text>L-aspartate 4-semialdehyde + pyruvate = (2S,4S)-4-hydroxy-2,3,4,5-tetrahydrodipicolinate + H2O + H(+)</text>
        <dbReference type="Rhea" id="RHEA:34171"/>
        <dbReference type="ChEBI" id="CHEBI:15361"/>
        <dbReference type="ChEBI" id="CHEBI:15377"/>
        <dbReference type="ChEBI" id="CHEBI:15378"/>
        <dbReference type="ChEBI" id="CHEBI:67139"/>
        <dbReference type="ChEBI" id="CHEBI:537519"/>
        <dbReference type="EC" id="4.3.3.7"/>
    </reaction>
</comment>
<evidence type="ECO:0000256" key="12">
    <source>
        <dbReference type="NCBIfam" id="TIGR00674"/>
    </source>
</evidence>
<protein>
    <recommendedName>
        <fullName evidence="4 12">4-hydroxy-tetrahydrodipicolinate synthase</fullName>
        <ecNumber evidence="4 12">4.3.3.7</ecNumber>
    </recommendedName>
</protein>
<dbReference type="EMBL" id="AP023420">
    <property type="protein sequence ID" value="BCK85097.1"/>
    <property type="molecule type" value="Genomic_DNA"/>
</dbReference>
<feature type="binding site" evidence="15">
    <location>
        <position position="49"/>
    </location>
    <ligand>
        <name>pyruvate</name>
        <dbReference type="ChEBI" id="CHEBI:15361"/>
    </ligand>
</feature>
<dbReference type="CDD" id="cd00408">
    <property type="entry name" value="DHDPS-like"/>
    <property type="match status" value="1"/>
</dbReference>
<name>A0A810QFW5_9FIRM</name>
<dbReference type="GO" id="GO:0008840">
    <property type="term" value="F:4-hydroxy-tetrahydrodipicolinate synthase activity"/>
    <property type="evidence" value="ECO:0007669"/>
    <property type="project" value="UniProtKB-UniRule"/>
</dbReference>
<dbReference type="PIRSF" id="PIRSF001365">
    <property type="entry name" value="DHDPS"/>
    <property type="match status" value="1"/>
</dbReference>
<feature type="active site" description="Proton donor/acceptor" evidence="14">
    <location>
        <position position="137"/>
    </location>
</feature>
<gene>
    <name evidence="16" type="primary">dapA_2</name>
    <name evidence="16" type="ORF">MM59RIKEN_24160</name>
</gene>
<evidence type="ECO:0000256" key="3">
    <source>
        <dbReference type="ARBA" id="ARBA00007592"/>
    </source>
</evidence>
<dbReference type="Proteomes" id="UP000679848">
    <property type="component" value="Chromosome"/>
</dbReference>
<keyword evidence="9 13" id="KW-0456">Lyase</keyword>
<dbReference type="Gene3D" id="3.20.20.70">
    <property type="entry name" value="Aldolase class I"/>
    <property type="match status" value="1"/>
</dbReference>